<protein>
    <submittedName>
        <fullName evidence="1">Uncharacterized protein</fullName>
    </submittedName>
</protein>
<gene>
    <name evidence="1" type="ORF">LEA_05392</name>
</gene>
<reference evidence="1" key="1">
    <citation type="journal article" date="2013" name="Environ. Microbiol.">
        <title>Microbiota from the distal guts of lean and obese adolescents exhibit partial functional redundancy besides clear differences in community structure.</title>
        <authorList>
            <person name="Ferrer M."/>
            <person name="Ruiz A."/>
            <person name="Lanza F."/>
            <person name="Haange S.B."/>
            <person name="Oberbach A."/>
            <person name="Till H."/>
            <person name="Bargiela R."/>
            <person name="Campoy C."/>
            <person name="Segura M.T."/>
            <person name="Richter M."/>
            <person name="von Bergen M."/>
            <person name="Seifert J."/>
            <person name="Suarez A."/>
        </authorList>
    </citation>
    <scope>NUCLEOTIDE SEQUENCE</scope>
</reference>
<name>K1UA50_9ZZZZ</name>
<comment type="caution">
    <text evidence="1">The sequence shown here is derived from an EMBL/GenBank/DDBJ whole genome shotgun (WGS) entry which is preliminary data.</text>
</comment>
<evidence type="ECO:0000313" key="1">
    <source>
        <dbReference type="EMBL" id="EKC75105.1"/>
    </source>
</evidence>
<organism evidence="1">
    <name type="scientific">human gut metagenome</name>
    <dbReference type="NCBI Taxonomy" id="408170"/>
    <lineage>
        <taxon>unclassified sequences</taxon>
        <taxon>metagenomes</taxon>
        <taxon>organismal metagenomes</taxon>
    </lineage>
</organism>
<dbReference type="EMBL" id="AJWY01003524">
    <property type="protein sequence ID" value="EKC75105.1"/>
    <property type="molecule type" value="Genomic_DNA"/>
</dbReference>
<proteinExistence type="predicted"/>
<dbReference type="AlphaFoldDB" id="K1UA50"/>
<accession>K1UA50</accession>
<sequence length="133" mass="15540">MQARDLKNIIESENHELKTQFCNVPFTITPDRNIYNIIRNKYKELALEAQTKFAEINEQFEDLDDLINNAPSAFVYCIEKALLELIQDIIGVDIYTIDKDTVVNMAFDGVYFDEFTEAFKVIDKKYEKILTDL</sequence>